<dbReference type="Gene3D" id="2.60.40.420">
    <property type="entry name" value="Cupredoxins - blue copper proteins"/>
    <property type="match status" value="1"/>
</dbReference>
<reference evidence="2 3" key="1">
    <citation type="journal article" date="2019" name="Nat. Microbiol.">
        <title>Mediterranean grassland soil C-N compound turnover is dependent on rainfall and depth, and is mediated by genomically divergent microorganisms.</title>
        <authorList>
            <person name="Diamond S."/>
            <person name="Andeer P.F."/>
            <person name="Li Z."/>
            <person name="Crits-Christoph A."/>
            <person name="Burstein D."/>
            <person name="Anantharaman K."/>
            <person name="Lane K.R."/>
            <person name="Thomas B.C."/>
            <person name="Pan C."/>
            <person name="Northen T.R."/>
            <person name="Banfield J.F."/>
        </authorList>
    </citation>
    <scope>NUCLEOTIDE SEQUENCE [LARGE SCALE GENOMIC DNA]</scope>
    <source>
        <strain evidence="2">WS_6</strain>
    </source>
</reference>
<dbReference type="CDD" id="cd00920">
    <property type="entry name" value="Cupredoxin"/>
    <property type="match status" value="1"/>
</dbReference>
<name>A0A538T6B1_UNCEI</name>
<gene>
    <name evidence="2" type="ORF">E6K76_05470</name>
</gene>
<organism evidence="2 3">
    <name type="scientific">Eiseniibacteriota bacterium</name>
    <dbReference type="NCBI Taxonomy" id="2212470"/>
    <lineage>
        <taxon>Bacteria</taxon>
        <taxon>Candidatus Eiseniibacteriota</taxon>
    </lineage>
</organism>
<comment type="caution">
    <text evidence="2">The sequence shown here is derived from an EMBL/GenBank/DDBJ whole genome shotgun (WGS) entry which is preliminary data.</text>
</comment>
<evidence type="ECO:0000313" key="2">
    <source>
        <dbReference type="EMBL" id="TMQ59176.1"/>
    </source>
</evidence>
<dbReference type="Proteomes" id="UP000316852">
    <property type="component" value="Unassembled WGS sequence"/>
</dbReference>
<evidence type="ECO:0000259" key="1">
    <source>
        <dbReference type="Pfam" id="PF13473"/>
    </source>
</evidence>
<dbReference type="AlphaFoldDB" id="A0A538T6B1"/>
<dbReference type="InterPro" id="IPR028096">
    <property type="entry name" value="EfeO_Cupredoxin"/>
</dbReference>
<dbReference type="EMBL" id="VBOW01000024">
    <property type="protein sequence ID" value="TMQ59176.1"/>
    <property type="molecule type" value="Genomic_DNA"/>
</dbReference>
<accession>A0A538T6B1</accession>
<proteinExistence type="predicted"/>
<dbReference type="Pfam" id="PF13473">
    <property type="entry name" value="Cupredoxin_1"/>
    <property type="match status" value="1"/>
</dbReference>
<sequence>MANIFRLGGSLVKRVFFPVFLILALAGVALAFVGRRPPSGPARTVVLSMNDYTFNGTNPTLAFDPGERIRFVIRNDENSPIRHNFRVVGLNVPCERELQPGETREVTVTLPRSGEFAYTCCTHPGMGGKMVIEGR</sequence>
<dbReference type="SUPFAM" id="SSF49503">
    <property type="entry name" value="Cupredoxins"/>
    <property type="match status" value="1"/>
</dbReference>
<feature type="domain" description="EfeO-type cupredoxin-like" evidence="1">
    <location>
        <begin position="25"/>
        <end position="132"/>
    </location>
</feature>
<dbReference type="InterPro" id="IPR008972">
    <property type="entry name" value="Cupredoxin"/>
</dbReference>
<protein>
    <recommendedName>
        <fullName evidence="1">EfeO-type cupredoxin-like domain-containing protein</fullName>
    </recommendedName>
</protein>
<evidence type="ECO:0000313" key="3">
    <source>
        <dbReference type="Proteomes" id="UP000316852"/>
    </source>
</evidence>